<accession>A0A1H1XKQ1</accession>
<proteinExistence type="predicted"/>
<protein>
    <submittedName>
        <fullName evidence="2">Uncharacterized protein</fullName>
    </submittedName>
</protein>
<gene>
    <name evidence="2" type="ORF">SAMN04489797_3242</name>
</gene>
<feature type="transmembrane region" description="Helical" evidence="1">
    <location>
        <begin position="20"/>
        <end position="41"/>
    </location>
</feature>
<evidence type="ECO:0000313" key="2">
    <source>
        <dbReference type="EMBL" id="SDT09790.1"/>
    </source>
</evidence>
<reference evidence="2 3" key="1">
    <citation type="submission" date="2016-10" db="EMBL/GenBank/DDBJ databases">
        <authorList>
            <person name="Varghese N."/>
            <person name="Submissions S."/>
        </authorList>
    </citation>
    <scope>NUCLEOTIDE SEQUENCE [LARGE SCALE GENOMIC DNA]</scope>
    <source>
        <strain evidence="2 3">RHA_55</strain>
    </source>
</reference>
<evidence type="ECO:0000313" key="3">
    <source>
        <dbReference type="Proteomes" id="UP000198963"/>
    </source>
</evidence>
<keyword evidence="1" id="KW-1133">Transmembrane helix</keyword>
<keyword evidence="3" id="KW-1185">Reference proteome</keyword>
<evidence type="ECO:0000256" key="1">
    <source>
        <dbReference type="SAM" id="Phobius"/>
    </source>
</evidence>
<dbReference type="RefSeq" id="WP_157724155.1">
    <property type="nucleotide sequence ID" value="NZ_LT629774.1"/>
</dbReference>
<dbReference type="AlphaFoldDB" id="A0A1H1XKQ1"/>
<sequence>MKLFNTLRLRMIEGKRVKKYVLYAIGEIILVVIGILIAVAINKHTEAGKSEDYTYKMALQVKQKIEADIALLKATRDDISEDLKIYNLYLKANKTDSERLQVVTQAPFLVTVSVQFAPINPILSTAFDNTSINSSSLTDKLLEIQQDYKSIDRTLKPMEDIITEELVANLRHIKDNFNWYEKLVSFNGKFTVDEYRYFGSDDYRNRVVHMKFLYLEGYDDLLEAFHELLINRLTELNALLKHDHKGSL</sequence>
<organism evidence="2 3">
    <name type="scientific">Winogradskyella sediminis</name>
    <dbReference type="NCBI Taxonomy" id="1382466"/>
    <lineage>
        <taxon>Bacteria</taxon>
        <taxon>Pseudomonadati</taxon>
        <taxon>Bacteroidota</taxon>
        <taxon>Flavobacteriia</taxon>
        <taxon>Flavobacteriales</taxon>
        <taxon>Flavobacteriaceae</taxon>
        <taxon>Winogradskyella</taxon>
    </lineage>
</organism>
<dbReference type="EMBL" id="LT629774">
    <property type="protein sequence ID" value="SDT09790.1"/>
    <property type="molecule type" value="Genomic_DNA"/>
</dbReference>
<dbReference type="STRING" id="1249933.SAMN04489797_3242"/>
<name>A0A1H1XKQ1_9FLAO</name>
<dbReference type="Proteomes" id="UP000198963">
    <property type="component" value="Chromosome I"/>
</dbReference>
<keyword evidence="1" id="KW-0472">Membrane</keyword>
<keyword evidence="1" id="KW-0812">Transmembrane</keyword>